<dbReference type="PANTHER" id="PTHR21137">
    <property type="entry name" value="ODORANT RECEPTOR"/>
    <property type="match status" value="1"/>
</dbReference>
<evidence type="ECO:0000256" key="9">
    <source>
        <dbReference type="ARBA" id="ARBA00023224"/>
    </source>
</evidence>
<dbReference type="AlphaFoldDB" id="A0AAW1CV54"/>
<comment type="caution">
    <text evidence="10">Lacks conserved residue(s) required for the propagation of feature annotation.</text>
</comment>
<comment type="similarity">
    <text evidence="10">Belongs to the insect chemoreceptor superfamily. Heteromeric odorant receptor channel (TC 1.A.69) family.</text>
</comment>
<evidence type="ECO:0000256" key="3">
    <source>
        <dbReference type="ARBA" id="ARBA00022606"/>
    </source>
</evidence>
<comment type="subcellular location">
    <subcellularLocation>
        <location evidence="1 10">Cell membrane</location>
        <topology evidence="1 10">Multi-pass membrane protein</topology>
    </subcellularLocation>
</comment>
<evidence type="ECO:0000313" key="12">
    <source>
        <dbReference type="Proteomes" id="UP001461498"/>
    </source>
</evidence>
<dbReference type="Proteomes" id="UP001461498">
    <property type="component" value="Unassembled WGS sequence"/>
</dbReference>
<comment type="caution">
    <text evidence="11">The sequence shown here is derived from an EMBL/GenBank/DDBJ whole genome shotgun (WGS) entry which is preliminary data.</text>
</comment>
<reference evidence="11 12" key="1">
    <citation type="submission" date="2022-12" db="EMBL/GenBank/DDBJ databases">
        <title>Chromosome-level genome assembly of true bugs.</title>
        <authorList>
            <person name="Ma L."/>
            <person name="Li H."/>
        </authorList>
    </citation>
    <scope>NUCLEOTIDE SEQUENCE [LARGE SCALE GENOMIC DNA]</scope>
    <source>
        <strain evidence="11">Lab_2022b</strain>
    </source>
</reference>
<dbReference type="InterPro" id="IPR004117">
    <property type="entry name" value="7tm6_olfct_rcpt"/>
</dbReference>
<evidence type="ECO:0000256" key="5">
    <source>
        <dbReference type="ARBA" id="ARBA00022725"/>
    </source>
</evidence>
<feature type="transmembrane region" description="Helical" evidence="10">
    <location>
        <begin position="290"/>
        <end position="313"/>
    </location>
</feature>
<dbReference type="GO" id="GO:0005886">
    <property type="term" value="C:plasma membrane"/>
    <property type="evidence" value="ECO:0007669"/>
    <property type="project" value="UniProtKB-SubCell"/>
</dbReference>
<keyword evidence="6 10" id="KW-1133">Transmembrane helix</keyword>
<sequence>MVLKDDKEVEKFLVDEYVYLHRFGLFYAPWDNYKRYLSALQYIVYYTIMSYMLMSFLITAYLCIDDIAIFSQSIHIAICGVVAWTISITGLCSRNDFIMIHSTIIRDYKEFENGKILKGLRRKMEKQKKCLLIFWTCYYGFCAIIAVTIAPMVDTYLGVNPHVNVQRGVYMKLPLALWSPIDVENSTTAYIIVSLIMAGFLAISALMVSSGVIGCVFVQQHICLQLRLLIYSIKNIEDKTVAEYNKRYLNTRKEDLYNDEKYWKCYEFCFKQNIRHHQTIIKHHKLFKNFASIPLSVPIFSGAILLAMAGIHILSDDLRVGPKLLSFFLVFGEMLNMLMLCVCGEELKQLGEDVRLAAYSIKWYDSYSQNKKFVTIMSYGALMPLVLKAGNLVELNMPTFATIMNSAYSYFNLIYAIK</sequence>
<evidence type="ECO:0000313" key="11">
    <source>
        <dbReference type="EMBL" id="KAK9502723.1"/>
    </source>
</evidence>
<keyword evidence="5 10" id="KW-0552">Olfaction</keyword>
<keyword evidence="12" id="KW-1185">Reference proteome</keyword>
<dbReference type="GO" id="GO:0004984">
    <property type="term" value="F:olfactory receptor activity"/>
    <property type="evidence" value="ECO:0007669"/>
    <property type="project" value="InterPro"/>
</dbReference>
<evidence type="ECO:0000256" key="10">
    <source>
        <dbReference type="RuleBase" id="RU351113"/>
    </source>
</evidence>
<dbReference type="GO" id="GO:0007165">
    <property type="term" value="P:signal transduction"/>
    <property type="evidence" value="ECO:0007669"/>
    <property type="project" value="UniProtKB-KW"/>
</dbReference>
<name>A0AAW1CV54_9HEMI</name>
<evidence type="ECO:0000256" key="7">
    <source>
        <dbReference type="ARBA" id="ARBA00023136"/>
    </source>
</evidence>
<keyword evidence="8 10" id="KW-0675">Receptor</keyword>
<feature type="transmembrane region" description="Helical" evidence="10">
    <location>
        <begin position="74"/>
        <end position="92"/>
    </location>
</feature>
<keyword evidence="3 10" id="KW-0716">Sensory transduction</keyword>
<evidence type="ECO:0000256" key="1">
    <source>
        <dbReference type="ARBA" id="ARBA00004651"/>
    </source>
</evidence>
<organism evidence="11 12">
    <name type="scientific">Rhynocoris fuscipes</name>
    <dbReference type="NCBI Taxonomy" id="488301"/>
    <lineage>
        <taxon>Eukaryota</taxon>
        <taxon>Metazoa</taxon>
        <taxon>Ecdysozoa</taxon>
        <taxon>Arthropoda</taxon>
        <taxon>Hexapoda</taxon>
        <taxon>Insecta</taxon>
        <taxon>Pterygota</taxon>
        <taxon>Neoptera</taxon>
        <taxon>Paraneoptera</taxon>
        <taxon>Hemiptera</taxon>
        <taxon>Heteroptera</taxon>
        <taxon>Panheteroptera</taxon>
        <taxon>Cimicomorpha</taxon>
        <taxon>Reduviidae</taxon>
        <taxon>Harpactorinae</taxon>
        <taxon>Harpactorini</taxon>
        <taxon>Rhynocoris</taxon>
    </lineage>
</organism>
<keyword evidence="7 10" id="KW-0472">Membrane</keyword>
<feature type="transmembrane region" description="Helical" evidence="10">
    <location>
        <begin position="189"/>
        <end position="218"/>
    </location>
</feature>
<evidence type="ECO:0000256" key="8">
    <source>
        <dbReference type="ARBA" id="ARBA00023170"/>
    </source>
</evidence>
<evidence type="ECO:0000256" key="4">
    <source>
        <dbReference type="ARBA" id="ARBA00022692"/>
    </source>
</evidence>
<feature type="transmembrane region" description="Helical" evidence="10">
    <location>
        <begin position="373"/>
        <end position="393"/>
    </location>
</feature>
<evidence type="ECO:0000256" key="2">
    <source>
        <dbReference type="ARBA" id="ARBA00022475"/>
    </source>
</evidence>
<dbReference type="PANTHER" id="PTHR21137:SF35">
    <property type="entry name" value="ODORANT RECEPTOR 19A-RELATED"/>
    <property type="match status" value="1"/>
</dbReference>
<evidence type="ECO:0000256" key="6">
    <source>
        <dbReference type="ARBA" id="ARBA00022989"/>
    </source>
</evidence>
<feature type="transmembrane region" description="Helical" evidence="10">
    <location>
        <begin position="130"/>
        <end position="153"/>
    </location>
</feature>
<gene>
    <name evidence="11" type="ORF">O3M35_011437</name>
</gene>
<keyword evidence="2" id="KW-1003">Cell membrane</keyword>
<keyword evidence="4 10" id="KW-0812">Transmembrane</keyword>
<keyword evidence="9 10" id="KW-0807">Transducer</keyword>
<protein>
    <recommendedName>
        <fullName evidence="10">Odorant receptor</fullName>
    </recommendedName>
</protein>
<accession>A0AAW1CV54</accession>
<dbReference type="EMBL" id="JAPXFL010000008">
    <property type="protein sequence ID" value="KAK9502723.1"/>
    <property type="molecule type" value="Genomic_DNA"/>
</dbReference>
<dbReference type="GO" id="GO:0005549">
    <property type="term" value="F:odorant binding"/>
    <property type="evidence" value="ECO:0007669"/>
    <property type="project" value="InterPro"/>
</dbReference>
<proteinExistence type="inferred from homology"/>
<dbReference type="Pfam" id="PF02949">
    <property type="entry name" value="7tm_6"/>
    <property type="match status" value="1"/>
</dbReference>
<feature type="transmembrane region" description="Helical" evidence="10">
    <location>
        <begin position="43"/>
        <end position="62"/>
    </location>
</feature>